<keyword evidence="2" id="KW-0378">Hydrolase</keyword>
<keyword evidence="2" id="KW-0788">Thiol protease</keyword>
<comment type="similarity">
    <text evidence="1 2">Belongs to the MINDY deubiquitinase family. FAM63 subfamily.</text>
</comment>
<protein>
    <recommendedName>
        <fullName evidence="2">Ubiquitin carboxyl-terminal hydrolase</fullName>
        <ecNumber evidence="2">3.4.19.12</ecNumber>
    </recommendedName>
</protein>
<feature type="compositionally biased region" description="Basic and acidic residues" evidence="3">
    <location>
        <begin position="152"/>
        <end position="170"/>
    </location>
</feature>
<dbReference type="PANTHER" id="PTHR18063:SF6">
    <property type="entry name" value="UBIQUITIN CARBOXYL-TERMINAL HYDROLASE"/>
    <property type="match status" value="1"/>
</dbReference>
<dbReference type="InterPro" id="IPR033979">
    <property type="entry name" value="MINDY_domain"/>
</dbReference>
<reference evidence="5 6" key="1">
    <citation type="submission" date="2022-12" db="EMBL/GenBank/DDBJ databases">
        <title>Chromosome-level genome of Tegillarca granosa.</title>
        <authorList>
            <person name="Kim J."/>
        </authorList>
    </citation>
    <scope>NUCLEOTIDE SEQUENCE [LARGE SCALE GENOMIC DNA]</scope>
    <source>
        <strain evidence="5">Teg-2019</strain>
        <tissue evidence="5">Adductor muscle</tissue>
    </source>
</reference>
<evidence type="ECO:0000259" key="4">
    <source>
        <dbReference type="Pfam" id="PF04424"/>
    </source>
</evidence>
<feature type="compositionally biased region" description="Basic and acidic residues" evidence="3">
    <location>
        <begin position="189"/>
        <end position="211"/>
    </location>
</feature>
<feature type="region of interest" description="Disordered" evidence="3">
    <location>
        <begin position="115"/>
        <end position="334"/>
    </location>
</feature>
<gene>
    <name evidence="5" type="ORF">KUTeg_023383</name>
</gene>
<keyword evidence="2" id="KW-0833">Ubl conjugation pathway</keyword>
<accession>A0ABQ9E7N2</accession>
<evidence type="ECO:0000256" key="2">
    <source>
        <dbReference type="RuleBase" id="RU367139"/>
    </source>
</evidence>
<keyword evidence="2" id="KW-0645">Protease</keyword>
<comment type="caution">
    <text evidence="5">The sequence shown here is derived from an EMBL/GenBank/DDBJ whole genome shotgun (WGS) entry which is preliminary data.</text>
</comment>
<organism evidence="5 6">
    <name type="scientific">Tegillarca granosa</name>
    <name type="common">Malaysian cockle</name>
    <name type="synonym">Anadara granosa</name>
    <dbReference type="NCBI Taxonomy" id="220873"/>
    <lineage>
        <taxon>Eukaryota</taxon>
        <taxon>Metazoa</taxon>
        <taxon>Spiralia</taxon>
        <taxon>Lophotrochozoa</taxon>
        <taxon>Mollusca</taxon>
        <taxon>Bivalvia</taxon>
        <taxon>Autobranchia</taxon>
        <taxon>Pteriomorphia</taxon>
        <taxon>Arcoida</taxon>
        <taxon>Arcoidea</taxon>
        <taxon>Arcidae</taxon>
        <taxon>Tegillarca</taxon>
    </lineage>
</organism>
<comment type="catalytic activity">
    <reaction evidence="2">
        <text>Thiol-dependent hydrolysis of ester, thioester, amide, peptide and isopeptide bonds formed by the C-terminal Gly of ubiquitin (a 76-residue protein attached to proteins as an intracellular targeting signal).</text>
        <dbReference type="EC" id="3.4.19.12"/>
    </reaction>
</comment>
<evidence type="ECO:0000313" key="6">
    <source>
        <dbReference type="Proteomes" id="UP001217089"/>
    </source>
</evidence>
<proteinExistence type="inferred from homology"/>
<name>A0ABQ9E7N2_TEGGR</name>
<feature type="domain" description="MINDY deubiquitinase" evidence="4">
    <location>
        <begin position="527"/>
        <end position="610"/>
    </location>
</feature>
<keyword evidence="6" id="KW-1185">Reference proteome</keyword>
<dbReference type="Proteomes" id="UP001217089">
    <property type="component" value="Unassembled WGS sequence"/>
</dbReference>
<dbReference type="InterPro" id="IPR007518">
    <property type="entry name" value="MINDY"/>
</dbReference>
<dbReference type="EC" id="3.4.19.12" evidence="2"/>
<evidence type="ECO:0000313" key="5">
    <source>
        <dbReference type="EMBL" id="KAJ8299323.1"/>
    </source>
</evidence>
<dbReference type="PANTHER" id="PTHR18063">
    <property type="entry name" value="NF-E2 INDUCIBLE PROTEIN"/>
    <property type="match status" value="1"/>
</dbReference>
<dbReference type="Pfam" id="PF04424">
    <property type="entry name" value="MINDY_DUB"/>
    <property type="match status" value="2"/>
</dbReference>
<feature type="compositionally biased region" description="Low complexity" evidence="3">
    <location>
        <begin position="293"/>
        <end position="320"/>
    </location>
</feature>
<feature type="compositionally biased region" description="Polar residues" evidence="3">
    <location>
        <begin position="244"/>
        <end position="292"/>
    </location>
</feature>
<feature type="region of interest" description="Disordered" evidence="3">
    <location>
        <begin position="616"/>
        <end position="635"/>
    </location>
</feature>
<comment type="function">
    <text evidence="2">Hydrolase that can specifically remove 'Lys-48'-linked conjugated ubiquitin from proteins. Has exodeubiquitinase activity and has a preference for long polyubiquitin chains. May play a regulatory role at the level of protein turnover.</text>
</comment>
<evidence type="ECO:0000256" key="3">
    <source>
        <dbReference type="SAM" id="MobiDB-lite"/>
    </source>
</evidence>
<dbReference type="EMBL" id="JARBDR010000921">
    <property type="protein sequence ID" value="KAJ8299323.1"/>
    <property type="molecule type" value="Genomic_DNA"/>
</dbReference>
<evidence type="ECO:0000256" key="1">
    <source>
        <dbReference type="ARBA" id="ARBA00006616"/>
    </source>
</evidence>
<sequence>MYLPKSTSVAQMQLILKNSTGFLTLLTKSIRWTSHHSDSTGLNTLLTKSVGWTSHHSDSAGFNSLLTKSVGWARHSSDSAGHNSLESRYDGTVTIQTLLGSILYLLKSVEWTSQHSDSTGLNTFKKPSDVKENINQNSETQKEVGKDNTVTRADRGQEERDVHDTGDKVTADSNGTSDVGGGDTSLQDNDVRSDEPVNTESKEDAVNDKYLPDSTEETEADCYRPKKRKNEPNENVASGCAIAEQSSTKTMEQSSTKNMEQSSTKTMEQSATLPMEQSPTSPMEQTSTPTMEQSSSLSLEQSSSSTIEQSSTSDSQSYSILPTLRPGSTDQISHDATDIDSLEENLKVELPPLKEVDGATAAVQGALVPESSVGAKSDDGSVYHIKWINFKSKEVPIITQNENGPCPLLAIMNILLLKGKVKFAPSTEYITPEQVMTHLGDCILENAPKNVNESLQLNYQQNMSDGMAVIHKLQTGLDVNVKFTGVQDFEYTPECILFDLLAISLYHGWLVDPQNADMVRAVGKCTLIAESFLDKTASQLTYHGLCELVSTVKEDELCVFFRNNHFSTMYKHQNELFLLVTDQGFLSERNIVWETLSNVEGDCHFVDCTFRTYRKPEPQAEPVPPSNMEIGSEEQVDHEDTWRNKLEIYKLYHIGDIWRNEFEISLNHITLGIPGEMNWRYLNYITLEISGEMN</sequence>
<feature type="domain" description="MINDY deubiquitinase" evidence="4">
    <location>
        <begin position="382"/>
        <end position="525"/>
    </location>
</feature>